<dbReference type="OrthoDB" id="677152at2759"/>
<evidence type="ECO:0000256" key="3">
    <source>
        <dbReference type="SAM" id="MobiDB-lite"/>
    </source>
</evidence>
<feature type="region of interest" description="Disordered" evidence="3">
    <location>
        <begin position="1"/>
        <end position="36"/>
    </location>
</feature>
<comment type="subcellular location">
    <subcellularLocation>
        <location evidence="1">Membrane</location>
    </subcellularLocation>
</comment>
<evidence type="ECO:0000313" key="5">
    <source>
        <dbReference type="EMBL" id="CAD6252279.1"/>
    </source>
</evidence>
<protein>
    <recommendedName>
        <fullName evidence="7">Late embryogenesis abundant protein LEA-2 subgroup domain-containing protein</fullName>
    </recommendedName>
</protein>
<organism evidence="5 6">
    <name type="scientific">Miscanthus lutarioriparius</name>
    <dbReference type="NCBI Taxonomy" id="422564"/>
    <lineage>
        <taxon>Eukaryota</taxon>
        <taxon>Viridiplantae</taxon>
        <taxon>Streptophyta</taxon>
        <taxon>Embryophyta</taxon>
        <taxon>Tracheophyta</taxon>
        <taxon>Spermatophyta</taxon>
        <taxon>Magnoliopsida</taxon>
        <taxon>Liliopsida</taxon>
        <taxon>Poales</taxon>
        <taxon>Poaceae</taxon>
        <taxon>PACMAD clade</taxon>
        <taxon>Panicoideae</taxon>
        <taxon>Andropogonodae</taxon>
        <taxon>Andropogoneae</taxon>
        <taxon>Saccharinae</taxon>
        <taxon>Miscanthus</taxon>
    </lineage>
</organism>
<keyword evidence="4" id="KW-0812">Transmembrane</keyword>
<evidence type="ECO:0008006" key="7">
    <source>
        <dbReference type="Google" id="ProtNLM"/>
    </source>
</evidence>
<dbReference type="EMBL" id="CAJGYO010000008">
    <property type="protein sequence ID" value="CAD6252279.1"/>
    <property type="molecule type" value="Genomic_DNA"/>
</dbReference>
<evidence type="ECO:0000313" key="6">
    <source>
        <dbReference type="Proteomes" id="UP000604825"/>
    </source>
</evidence>
<keyword evidence="4" id="KW-1133">Transmembrane helix</keyword>
<comment type="caution">
    <text evidence="5">The sequence shown here is derived from an EMBL/GenBank/DDBJ whole genome shotgun (WGS) entry which is preliminary data.</text>
</comment>
<feature type="transmembrane region" description="Helical" evidence="4">
    <location>
        <begin position="39"/>
        <end position="61"/>
    </location>
</feature>
<evidence type="ECO:0000256" key="4">
    <source>
        <dbReference type="SAM" id="Phobius"/>
    </source>
</evidence>
<accession>A0A811Q9U4</accession>
<keyword evidence="6" id="KW-1185">Reference proteome</keyword>
<evidence type="ECO:0000256" key="1">
    <source>
        <dbReference type="ARBA" id="ARBA00004370"/>
    </source>
</evidence>
<feature type="compositionally biased region" description="Polar residues" evidence="3">
    <location>
        <begin position="210"/>
        <end position="229"/>
    </location>
</feature>
<keyword evidence="2 4" id="KW-0472">Membrane</keyword>
<gene>
    <name evidence="5" type="ORF">NCGR_LOCUS36002</name>
</gene>
<evidence type="ECO:0000256" key="2">
    <source>
        <dbReference type="ARBA" id="ARBA00023136"/>
    </source>
</evidence>
<sequence length="229" mass="24105">MSLITGDPEDSPRDCSRSSSRPHKHHHHHHHHGNRRRRALVAVCSTVASLLSLALILWLTLRPSSPSFSLLAATATVANASAGAATIITVDAALTAHNPNARATALYDQLQATASYAGVPLGAAAPLMPTPLEQPEGDVVLSAMLTSNSAAGSWRSPSSPPERALLRVRIQGQLRWKVSTWVSATHGLTVDCIAAVLLQAPAIPLPPGQLQEQGSSFPSQSSQCATHVQ</sequence>
<feature type="compositionally biased region" description="Basic residues" evidence="3">
    <location>
        <begin position="20"/>
        <end position="36"/>
    </location>
</feature>
<dbReference type="GO" id="GO:0009506">
    <property type="term" value="C:plasmodesma"/>
    <property type="evidence" value="ECO:0007669"/>
    <property type="project" value="TreeGrafter"/>
</dbReference>
<dbReference type="PANTHER" id="PTHR31415">
    <property type="entry name" value="OS05G0367900 PROTEIN"/>
    <property type="match status" value="1"/>
</dbReference>
<name>A0A811Q9U4_9POAL</name>
<proteinExistence type="predicted"/>
<dbReference type="InterPro" id="IPR044839">
    <property type="entry name" value="NDR1-like"/>
</dbReference>
<dbReference type="PANTHER" id="PTHR31415:SF20">
    <property type="entry name" value="NDR1_HIN1-LIKE PROTEIN 26"/>
    <property type="match status" value="1"/>
</dbReference>
<dbReference type="AlphaFoldDB" id="A0A811Q9U4"/>
<dbReference type="GO" id="GO:0098542">
    <property type="term" value="P:defense response to other organism"/>
    <property type="evidence" value="ECO:0007669"/>
    <property type="project" value="InterPro"/>
</dbReference>
<reference evidence="5" key="1">
    <citation type="submission" date="2020-10" db="EMBL/GenBank/DDBJ databases">
        <authorList>
            <person name="Han B."/>
            <person name="Lu T."/>
            <person name="Zhao Q."/>
            <person name="Huang X."/>
            <person name="Zhao Y."/>
        </authorList>
    </citation>
    <scope>NUCLEOTIDE SEQUENCE</scope>
</reference>
<feature type="region of interest" description="Disordered" evidence="3">
    <location>
        <begin position="209"/>
        <end position="229"/>
    </location>
</feature>
<dbReference type="Proteomes" id="UP000604825">
    <property type="component" value="Unassembled WGS sequence"/>
</dbReference>
<dbReference type="GO" id="GO:0005886">
    <property type="term" value="C:plasma membrane"/>
    <property type="evidence" value="ECO:0007669"/>
    <property type="project" value="TreeGrafter"/>
</dbReference>